<proteinExistence type="predicted"/>
<evidence type="ECO:0000313" key="1">
    <source>
        <dbReference type="EMBL" id="MBD1430989.1"/>
    </source>
</evidence>
<evidence type="ECO:0000313" key="2">
    <source>
        <dbReference type="Proteomes" id="UP000651271"/>
    </source>
</evidence>
<organism evidence="1 2">
    <name type="scientific">Sphingobacterium litopenaei</name>
    <dbReference type="NCBI Taxonomy" id="2763500"/>
    <lineage>
        <taxon>Bacteria</taxon>
        <taxon>Pseudomonadati</taxon>
        <taxon>Bacteroidota</taxon>
        <taxon>Sphingobacteriia</taxon>
        <taxon>Sphingobacteriales</taxon>
        <taxon>Sphingobacteriaceae</taxon>
        <taxon>Sphingobacterium</taxon>
    </lineage>
</organism>
<dbReference type="Proteomes" id="UP000651271">
    <property type="component" value="Unassembled WGS sequence"/>
</dbReference>
<dbReference type="RefSeq" id="WP_165292368.1">
    <property type="nucleotide sequence ID" value="NZ_JACOIJ010000048.1"/>
</dbReference>
<protein>
    <submittedName>
        <fullName evidence="1">Uncharacterized protein</fullName>
    </submittedName>
</protein>
<comment type="caution">
    <text evidence="1">The sequence shown here is derived from an EMBL/GenBank/DDBJ whole genome shotgun (WGS) entry which is preliminary data.</text>
</comment>
<sequence>MTSKFPCVMQTITVNIIELEYAIAAGSATVLADDGNFQMFEDWQEEEDVRRTIDW</sequence>
<reference evidence="1 2" key="1">
    <citation type="submission" date="2020-08" db="EMBL/GenBank/DDBJ databases">
        <title>Sphingobacterium sp. DN04309 isolated from aquaculture water.</title>
        <authorList>
            <person name="Zhang M."/>
        </authorList>
    </citation>
    <scope>NUCLEOTIDE SEQUENCE [LARGE SCALE GENOMIC DNA]</scope>
    <source>
        <strain evidence="1 2">DN04309</strain>
    </source>
</reference>
<gene>
    <name evidence="1" type="ORF">H8B04_15770</name>
</gene>
<accession>A0ABR7YI46</accession>
<dbReference type="EMBL" id="JACOIJ010000048">
    <property type="protein sequence ID" value="MBD1430989.1"/>
    <property type="molecule type" value="Genomic_DNA"/>
</dbReference>
<keyword evidence="2" id="KW-1185">Reference proteome</keyword>
<name>A0ABR7YI46_9SPHI</name>